<evidence type="ECO:0000313" key="1">
    <source>
        <dbReference type="EMBL" id="PKC56718.1"/>
    </source>
</evidence>
<reference evidence="1 2" key="2">
    <citation type="submission" date="2017-10" db="EMBL/GenBank/DDBJ databases">
        <title>Genome analyses suggest a sexual origin of heterokaryosis in a supposedly ancient asexual fungus.</title>
        <authorList>
            <person name="Corradi N."/>
            <person name="Sedzielewska K."/>
            <person name="Noel J."/>
            <person name="Charron P."/>
            <person name="Farinelli L."/>
            <person name="Marton T."/>
            <person name="Kruger M."/>
            <person name="Pelin A."/>
            <person name="Brachmann A."/>
            <person name="Corradi N."/>
        </authorList>
    </citation>
    <scope>NUCLEOTIDE SEQUENCE [LARGE SCALE GENOMIC DNA]</scope>
    <source>
        <strain evidence="1 2">A1</strain>
    </source>
</reference>
<name>A0A2N0R074_9GLOM</name>
<proteinExistence type="predicted"/>
<reference evidence="1 2" key="1">
    <citation type="submission" date="2017-10" db="EMBL/GenBank/DDBJ databases">
        <title>Extensive intraspecific genome diversity in a model arbuscular mycorrhizal fungus.</title>
        <authorList>
            <person name="Chen E.C.H."/>
            <person name="Morin E."/>
            <person name="Baudet D."/>
            <person name="Noel J."/>
            <person name="Ndikumana S."/>
            <person name="Charron P."/>
            <person name="St-Onge C."/>
            <person name="Giorgi J."/>
            <person name="Grigoriev I.V."/>
            <person name="Roux C."/>
            <person name="Martin F.M."/>
            <person name="Corradi N."/>
        </authorList>
    </citation>
    <scope>NUCLEOTIDE SEQUENCE [LARGE SCALE GENOMIC DNA]</scope>
    <source>
        <strain evidence="1 2">A1</strain>
    </source>
</reference>
<comment type="caution">
    <text evidence="1">The sequence shown here is derived from an EMBL/GenBank/DDBJ whole genome shotgun (WGS) entry which is preliminary data.</text>
</comment>
<dbReference type="AlphaFoldDB" id="A0A2N0R074"/>
<sequence>MEGFCATCNTYGYEVFEYLKNLIQKKIKFNRNSVIAELGLFVENGFLKALFDKSPQAMDKAQLLVETFGESANPNNFSIQAQAMNIQPTTLSRKSIGLDPPRGVKLTRSIMHVYA</sequence>
<accession>A0A2N0R074</accession>
<dbReference type="EMBL" id="LLXH01002053">
    <property type="protein sequence ID" value="PKC56718.1"/>
    <property type="molecule type" value="Genomic_DNA"/>
</dbReference>
<organism evidence="1 2">
    <name type="scientific">Rhizophagus irregularis</name>
    <dbReference type="NCBI Taxonomy" id="588596"/>
    <lineage>
        <taxon>Eukaryota</taxon>
        <taxon>Fungi</taxon>
        <taxon>Fungi incertae sedis</taxon>
        <taxon>Mucoromycota</taxon>
        <taxon>Glomeromycotina</taxon>
        <taxon>Glomeromycetes</taxon>
        <taxon>Glomerales</taxon>
        <taxon>Glomeraceae</taxon>
        <taxon>Rhizophagus</taxon>
    </lineage>
</organism>
<dbReference type="VEuPathDB" id="FungiDB:RhiirA1_401925"/>
<gene>
    <name evidence="1" type="ORF">RhiirA1_401925</name>
</gene>
<evidence type="ECO:0000313" key="2">
    <source>
        <dbReference type="Proteomes" id="UP000232688"/>
    </source>
</evidence>
<protein>
    <submittedName>
        <fullName evidence="1">Uncharacterized protein</fullName>
    </submittedName>
</protein>
<dbReference type="Proteomes" id="UP000232688">
    <property type="component" value="Unassembled WGS sequence"/>
</dbReference>